<evidence type="ECO:0000313" key="1">
    <source>
        <dbReference type="EMBL" id="CAH0492762.1"/>
    </source>
</evidence>
<accession>A0ABN8CFC3</accession>
<protein>
    <submittedName>
        <fullName evidence="1">Uncharacterized protein</fullName>
    </submittedName>
</protein>
<evidence type="ECO:0000313" key="2">
    <source>
        <dbReference type="Proteomes" id="UP001157938"/>
    </source>
</evidence>
<organism evidence="1 2">
    <name type="scientific">Peronospora farinosa</name>
    <dbReference type="NCBI Taxonomy" id="134698"/>
    <lineage>
        <taxon>Eukaryota</taxon>
        <taxon>Sar</taxon>
        <taxon>Stramenopiles</taxon>
        <taxon>Oomycota</taxon>
        <taxon>Peronosporomycetes</taxon>
        <taxon>Peronosporales</taxon>
        <taxon>Peronosporaceae</taxon>
        <taxon>Peronospora</taxon>
    </lineage>
</organism>
<name>A0ABN8CFC3_9STRA</name>
<reference evidence="1 2" key="1">
    <citation type="submission" date="2021-11" db="EMBL/GenBank/DDBJ databases">
        <authorList>
            <person name="Islam A."/>
            <person name="Islam S."/>
            <person name="Flora M.S."/>
            <person name="Rahman M."/>
            <person name="Ziaur R.M."/>
            <person name="Epstein J.H."/>
            <person name="Hassan M."/>
            <person name="Klassen M."/>
            <person name="Woodard K."/>
            <person name="Webb A."/>
            <person name="Webby R.J."/>
            <person name="El Zowalaty M.E."/>
        </authorList>
    </citation>
    <scope>NUCLEOTIDE SEQUENCE [LARGE SCALE GENOMIC DNA]</scope>
    <source>
        <strain evidence="1">Pf1</strain>
    </source>
</reference>
<dbReference type="EMBL" id="CAKLBC010001541">
    <property type="protein sequence ID" value="CAH0492762.1"/>
    <property type="molecule type" value="Genomic_DNA"/>
</dbReference>
<keyword evidence="2" id="KW-1185">Reference proteome</keyword>
<dbReference type="Proteomes" id="UP001157938">
    <property type="component" value="Unassembled WGS sequence"/>
</dbReference>
<sequence length="187" mass="20817">MDGGSALSSASAVALGNSDGHVVQHNIADNYHQDIGINHEATYDNQISADSQCIGANTDKLLVDTATTQELISETHHDGDVEMAMESPLNDALQPNSGNWDVIIEKVVPPVTDCGVVSAVDWSYADFIQVNLFQLRRKLQLQLCLTHYLLIRDVSVMRDVPMEFWEGPHILRARLTKPGKSRWFRMM</sequence>
<comment type="caution">
    <text evidence="1">The sequence shown here is derived from an EMBL/GenBank/DDBJ whole genome shotgun (WGS) entry which is preliminary data.</text>
</comment>
<proteinExistence type="predicted"/>
<gene>
    <name evidence="1" type="ORF">PFR001_LOCUS7946</name>
</gene>